<gene>
    <name evidence="1" type="ORF">CPELLU_LOCUS7467</name>
</gene>
<dbReference type="OrthoDB" id="2323355at2759"/>
<sequence>AQSDKLLTKREHKPATGFGLAVPNPRDDGCGDGRRSACGAKITDVSWTILSKNERQPWGAIGGYLKMTITTPGGDPKYIGEVSFSDDNGHKYHIVNDLQYLFDPQYTFFWPYPIDETPIGVWADVWASIYWNCDDGLKSAHSDKLLTKREHKPAIGIAKPPNPIDDGCGDGRRSTCGAKITDVSWTILSKNEWQPWGAIGGYLKMTITTPGGDPKYIGEVSFSDDNGHKYHIVNDPQYLYDPQYTFFWPYPIDETPIGVWADVWASIYWNCDDDFKCAREFVHLRTWVPPQ</sequence>
<protein>
    <submittedName>
        <fullName evidence="1">8465_t:CDS:1</fullName>
    </submittedName>
</protein>
<comment type="caution">
    <text evidence="1">The sequence shown here is derived from an EMBL/GenBank/DDBJ whole genome shotgun (WGS) entry which is preliminary data.</text>
</comment>
<proteinExistence type="predicted"/>
<dbReference type="Proteomes" id="UP000789759">
    <property type="component" value="Unassembled WGS sequence"/>
</dbReference>
<evidence type="ECO:0000313" key="2">
    <source>
        <dbReference type="Proteomes" id="UP000789759"/>
    </source>
</evidence>
<name>A0A9N9CPM3_9GLOM</name>
<accession>A0A9N9CPM3</accession>
<feature type="non-terminal residue" evidence="1">
    <location>
        <position position="1"/>
    </location>
</feature>
<evidence type="ECO:0000313" key="1">
    <source>
        <dbReference type="EMBL" id="CAG8611295.1"/>
    </source>
</evidence>
<dbReference type="AlphaFoldDB" id="A0A9N9CPM3"/>
<reference evidence="1" key="1">
    <citation type="submission" date="2021-06" db="EMBL/GenBank/DDBJ databases">
        <authorList>
            <person name="Kallberg Y."/>
            <person name="Tangrot J."/>
            <person name="Rosling A."/>
        </authorList>
    </citation>
    <scope>NUCLEOTIDE SEQUENCE</scope>
    <source>
        <strain evidence="1">FL966</strain>
    </source>
</reference>
<keyword evidence="2" id="KW-1185">Reference proteome</keyword>
<dbReference type="EMBL" id="CAJVQA010005010">
    <property type="protein sequence ID" value="CAG8611295.1"/>
    <property type="molecule type" value="Genomic_DNA"/>
</dbReference>
<organism evidence="1 2">
    <name type="scientific">Cetraspora pellucida</name>
    <dbReference type="NCBI Taxonomy" id="1433469"/>
    <lineage>
        <taxon>Eukaryota</taxon>
        <taxon>Fungi</taxon>
        <taxon>Fungi incertae sedis</taxon>
        <taxon>Mucoromycota</taxon>
        <taxon>Glomeromycotina</taxon>
        <taxon>Glomeromycetes</taxon>
        <taxon>Diversisporales</taxon>
        <taxon>Gigasporaceae</taxon>
        <taxon>Cetraspora</taxon>
    </lineage>
</organism>